<feature type="region of interest" description="Disordered" evidence="1">
    <location>
        <begin position="1"/>
        <end position="23"/>
    </location>
</feature>
<dbReference type="RefSeq" id="WP_277832788.1">
    <property type="nucleotide sequence ID" value="NZ_JAAIVF010000003.1"/>
</dbReference>
<evidence type="ECO:0000313" key="2">
    <source>
        <dbReference type="EMBL" id="MDG3013858.1"/>
    </source>
</evidence>
<comment type="caution">
    <text evidence="2">The sequence shown here is derived from an EMBL/GenBank/DDBJ whole genome shotgun (WGS) entry which is preliminary data.</text>
</comment>
<dbReference type="Proteomes" id="UP001152755">
    <property type="component" value="Unassembled WGS sequence"/>
</dbReference>
<accession>A0A9X4LWT8</accession>
<organism evidence="2 3">
    <name type="scientific">Speluncibacter jeojiensis</name>
    <dbReference type="NCBI Taxonomy" id="2710754"/>
    <lineage>
        <taxon>Bacteria</taxon>
        <taxon>Bacillati</taxon>
        <taxon>Actinomycetota</taxon>
        <taxon>Actinomycetes</taxon>
        <taxon>Mycobacteriales</taxon>
        <taxon>Speluncibacteraceae</taxon>
        <taxon>Speluncibacter</taxon>
    </lineage>
</organism>
<reference evidence="2" key="1">
    <citation type="submission" date="2022-08" db="EMBL/GenBank/DDBJ databases">
        <title>Genome analysis of Corynebacteriales strain.</title>
        <authorList>
            <person name="Lee S.D."/>
        </authorList>
    </citation>
    <scope>NUCLEOTIDE SEQUENCE</scope>
    <source>
        <strain evidence="2">D3-21</strain>
    </source>
</reference>
<proteinExistence type="predicted"/>
<evidence type="ECO:0000256" key="1">
    <source>
        <dbReference type="SAM" id="MobiDB-lite"/>
    </source>
</evidence>
<keyword evidence="3" id="KW-1185">Reference proteome</keyword>
<name>A0A9X4LWT8_9ACTN</name>
<dbReference type="AlphaFoldDB" id="A0A9X4LWT8"/>
<sequence length="54" mass="5209">MTSNFRVADAAAGSQGEAGADGEARLDALTAELTELAAAEAAEIAAEAMVGAGN</sequence>
<evidence type="ECO:0000313" key="3">
    <source>
        <dbReference type="Proteomes" id="UP001152755"/>
    </source>
</evidence>
<dbReference type="EMBL" id="JANRHA010000002">
    <property type="protein sequence ID" value="MDG3013858.1"/>
    <property type="molecule type" value="Genomic_DNA"/>
</dbReference>
<protein>
    <submittedName>
        <fullName evidence="2">Uncharacterized protein</fullName>
    </submittedName>
</protein>
<gene>
    <name evidence="2" type="ORF">NVS88_04725</name>
</gene>